<evidence type="ECO:0000256" key="4">
    <source>
        <dbReference type="ARBA" id="ARBA00022975"/>
    </source>
</evidence>
<name>A0ABS4X2J4_9MICO</name>
<dbReference type="InterPro" id="IPR013785">
    <property type="entry name" value="Aldolase_TIM"/>
</dbReference>
<evidence type="ECO:0000256" key="1">
    <source>
        <dbReference type="ARBA" id="ARBA00004861"/>
    </source>
</evidence>
<dbReference type="NCBIfam" id="TIGR02127">
    <property type="entry name" value="pyrF_sub2"/>
    <property type="match status" value="1"/>
</dbReference>
<dbReference type="InterPro" id="IPR001754">
    <property type="entry name" value="OMPdeCOase_dom"/>
</dbReference>
<comment type="pathway">
    <text evidence="1">Pyrimidine metabolism; UMP biosynthesis via de novo pathway; UMP from orotate: step 2/2.</text>
</comment>
<comment type="similarity">
    <text evidence="2">Belongs to the OMP decarboxylase family. Type 2 subfamily.</text>
</comment>
<keyword evidence="5 9" id="KW-0456">Lyase</keyword>
<dbReference type="PANTHER" id="PTHR43375">
    <property type="entry name" value="OROTIDINE 5'-PHOSPHATE DECARBOXYLASE"/>
    <property type="match status" value="1"/>
</dbReference>
<dbReference type="InterPro" id="IPR011060">
    <property type="entry name" value="RibuloseP-bd_barrel"/>
</dbReference>
<evidence type="ECO:0000256" key="7">
    <source>
        <dbReference type="NCBIfam" id="TIGR02127"/>
    </source>
</evidence>
<evidence type="ECO:0000313" key="10">
    <source>
        <dbReference type="Proteomes" id="UP001519290"/>
    </source>
</evidence>
<proteinExistence type="inferred from homology"/>
<evidence type="ECO:0000256" key="3">
    <source>
        <dbReference type="ARBA" id="ARBA00022793"/>
    </source>
</evidence>
<gene>
    <name evidence="9" type="ORF">JOF43_002635</name>
</gene>
<evidence type="ECO:0000256" key="6">
    <source>
        <dbReference type="ARBA" id="ARBA00049157"/>
    </source>
</evidence>
<dbReference type="EC" id="4.1.1.23" evidence="7"/>
<reference evidence="9 10" key="1">
    <citation type="submission" date="2021-03" db="EMBL/GenBank/DDBJ databases">
        <title>Sequencing the genomes of 1000 actinobacteria strains.</title>
        <authorList>
            <person name="Klenk H.-P."/>
        </authorList>
    </citation>
    <scope>NUCLEOTIDE SEQUENCE [LARGE SCALE GENOMIC DNA]</scope>
    <source>
        <strain evidence="9 10">DSM 14566</strain>
    </source>
</reference>
<dbReference type="Pfam" id="PF00215">
    <property type="entry name" value="OMPdecase"/>
    <property type="match status" value="1"/>
</dbReference>
<comment type="caution">
    <text evidence="9">The sequence shown here is derived from an EMBL/GenBank/DDBJ whole genome shotgun (WGS) entry which is preliminary data.</text>
</comment>
<accession>A0ABS4X2J4</accession>
<feature type="domain" description="Orotidine 5'-phosphate decarboxylase" evidence="8">
    <location>
        <begin position="21"/>
        <end position="272"/>
    </location>
</feature>
<keyword evidence="4" id="KW-0665">Pyrimidine biosynthesis</keyword>
<keyword evidence="10" id="KW-1185">Reference proteome</keyword>
<organism evidence="9 10">
    <name type="scientific">Brachybacterium sacelli</name>
    <dbReference type="NCBI Taxonomy" id="173364"/>
    <lineage>
        <taxon>Bacteria</taxon>
        <taxon>Bacillati</taxon>
        <taxon>Actinomycetota</taxon>
        <taxon>Actinomycetes</taxon>
        <taxon>Micrococcales</taxon>
        <taxon>Dermabacteraceae</taxon>
        <taxon>Brachybacterium</taxon>
    </lineage>
</organism>
<sequence length="281" mass="29127">MSAPARAFGARLREAVETRGRIVVGIDPHASLLQDWGLEDTPEGLAAFSRVALDAVAEEVCAIKPQSAFFERHGSAGVAVLEELLEAARARGVLSILDVKRGDIGSTMAAYAEAHLLPGAPGEADAITLSPYLGTGSLDPAVRLATEHGKGLFLLALTSNPDGPQVQHALTGGHTPVAREIARHAEESGSGEPGEWGSVGLVVGATVGDAYRSLGLDRAAPSAPLLAPGFGAQGAGPAQMREVFDDNAGHVLVSWSRGVLSVGPDPARLKARVQELREQYS</sequence>
<dbReference type="EMBL" id="JAGIOD010000001">
    <property type="protein sequence ID" value="MBP2382678.1"/>
    <property type="molecule type" value="Genomic_DNA"/>
</dbReference>
<dbReference type="InterPro" id="IPR011995">
    <property type="entry name" value="OMPdecase_type-2"/>
</dbReference>
<dbReference type="GO" id="GO:0004590">
    <property type="term" value="F:orotidine-5'-phosphate decarboxylase activity"/>
    <property type="evidence" value="ECO:0007669"/>
    <property type="project" value="UniProtKB-EC"/>
</dbReference>
<keyword evidence="3" id="KW-0210">Decarboxylase</keyword>
<evidence type="ECO:0000259" key="8">
    <source>
        <dbReference type="SMART" id="SM00934"/>
    </source>
</evidence>
<dbReference type="SMART" id="SM00934">
    <property type="entry name" value="OMPdecase"/>
    <property type="match status" value="1"/>
</dbReference>
<dbReference type="CDD" id="cd04725">
    <property type="entry name" value="OMP_decarboxylase_like"/>
    <property type="match status" value="1"/>
</dbReference>
<dbReference type="RefSeq" id="WP_209902671.1">
    <property type="nucleotide sequence ID" value="NZ_BAAAJW010000007.1"/>
</dbReference>
<evidence type="ECO:0000256" key="5">
    <source>
        <dbReference type="ARBA" id="ARBA00023239"/>
    </source>
</evidence>
<evidence type="ECO:0000256" key="2">
    <source>
        <dbReference type="ARBA" id="ARBA00008847"/>
    </source>
</evidence>
<dbReference type="Gene3D" id="3.20.20.70">
    <property type="entry name" value="Aldolase class I"/>
    <property type="match status" value="1"/>
</dbReference>
<protein>
    <recommendedName>
        <fullName evidence="7">Orotidine-5'-phosphate decarboxylase</fullName>
        <ecNumber evidence="7">4.1.1.23</ecNumber>
    </recommendedName>
</protein>
<evidence type="ECO:0000313" key="9">
    <source>
        <dbReference type="EMBL" id="MBP2382678.1"/>
    </source>
</evidence>
<comment type="catalytic activity">
    <reaction evidence="6">
        <text>orotidine 5'-phosphate + H(+) = UMP + CO2</text>
        <dbReference type="Rhea" id="RHEA:11596"/>
        <dbReference type="ChEBI" id="CHEBI:15378"/>
        <dbReference type="ChEBI" id="CHEBI:16526"/>
        <dbReference type="ChEBI" id="CHEBI:57538"/>
        <dbReference type="ChEBI" id="CHEBI:57865"/>
        <dbReference type="EC" id="4.1.1.23"/>
    </reaction>
</comment>
<dbReference type="Proteomes" id="UP001519290">
    <property type="component" value="Unassembled WGS sequence"/>
</dbReference>
<dbReference type="PANTHER" id="PTHR43375:SF1">
    <property type="entry name" value="OROTIDINE 5'-PHOSPHATE DECARBOXYLASE"/>
    <property type="match status" value="1"/>
</dbReference>
<dbReference type="SUPFAM" id="SSF51366">
    <property type="entry name" value="Ribulose-phoshate binding barrel"/>
    <property type="match status" value="1"/>
</dbReference>